<dbReference type="GO" id="GO:0009055">
    <property type="term" value="F:electron transfer activity"/>
    <property type="evidence" value="ECO:0007669"/>
    <property type="project" value="InterPro"/>
</dbReference>
<reference evidence="11 12" key="1">
    <citation type="submission" date="2020-07" db="EMBL/GenBank/DDBJ databases">
        <title>Spirosoma foliorum sp. nov., isolated from the leaves on the Nejang mountain Korea, Republic of.</title>
        <authorList>
            <person name="Ho H."/>
            <person name="Lee Y.-J."/>
            <person name="Nurcahyanto D.-A."/>
            <person name="Kim S.-G."/>
        </authorList>
    </citation>
    <scope>NUCLEOTIDE SEQUENCE [LARGE SCALE GENOMIC DNA]</scope>
    <source>
        <strain evidence="11 12">PL0136</strain>
    </source>
</reference>
<dbReference type="AlphaFoldDB" id="A0A7G5GRB9"/>
<keyword evidence="5 6" id="KW-0408">Iron</keyword>
<evidence type="ECO:0000256" key="2">
    <source>
        <dbReference type="ARBA" id="ARBA00022617"/>
    </source>
</evidence>
<dbReference type="SUPFAM" id="SSF52317">
    <property type="entry name" value="Class I glutamine amidotransferase-like"/>
    <property type="match status" value="1"/>
</dbReference>
<feature type="region of interest" description="Disordered" evidence="7">
    <location>
        <begin position="418"/>
        <end position="450"/>
    </location>
</feature>
<keyword evidence="8" id="KW-0472">Membrane</keyword>
<dbReference type="Pfam" id="PF06283">
    <property type="entry name" value="ThuA"/>
    <property type="match status" value="1"/>
</dbReference>
<dbReference type="InterPro" id="IPR013783">
    <property type="entry name" value="Ig-like_fold"/>
</dbReference>
<dbReference type="Gene3D" id="3.40.50.880">
    <property type="match status" value="1"/>
</dbReference>
<evidence type="ECO:0000313" key="11">
    <source>
        <dbReference type="EMBL" id="QMW01411.1"/>
    </source>
</evidence>
<dbReference type="Gene3D" id="2.60.120.260">
    <property type="entry name" value="Galactose-binding domain-like"/>
    <property type="match status" value="1"/>
</dbReference>
<dbReference type="EMBL" id="CP059732">
    <property type="protein sequence ID" value="QMW01411.1"/>
    <property type="molecule type" value="Genomic_DNA"/>
</dbReference>
<dbReference type="InterPro" id="IPR029062">
    <property type="entry name" value="Class_I_gatase-like"/>
</dbReference>
<dbReference type="InterPro" id="IPR011042">
    <property type="entry name" value="6-blade_b-propeller_TolB-like"/>
</dbReference>
<dbReference type="KEGG" id="sfol:H3H32_26130"/>
<dbReference type="Pfam" id="PF07995">
    <property type="entry name" value="GSDH"/>
    <property type="match status" value="1"/>
</dbReference>
<evidence type="ECO:0000259" key="9">
    <source>
        <dbReference type="PROSITE" id="PS50093"/>
    </source>
</evidence>
<organism evidence="11 12">
    <name type="scientific">Spirosoma foliorum</name>
    <dbReference type="NCBI Taxonomy" id="2710596"/>
    <lineage>
        <taxon>Bacteria</taxon>
        <taxon>Pseudomonadati</taxon>
        <taxon>Bacteroidota</taxon>
        <taxon>Cytophagia</taxon>
        <taxon>Cytophagales</taxon>
        <taxon>Cytophagaceae</taxon>
        <taxon>Spirosoma</taxon>
    </lineage>
</organism>
<feature type="binding site" description="covalent" evidence="6">
    <location>
        <position position="942"/>
    </location>
    <ligand>
        <name>heme c</name>
        <dbReference type="ChEBI" id="CHEBI:61717"/>
    </ligand>
</feature>
<evidence type="ECO:0000256" key="7">
    <source>
        <dbReference type="SAM" id="MobiDB-lite"/>
    </source>
</evidence>
<feature type="region of interest" description="Disordered" evidence="7">
    <location>
        <begin position="515"/>
        <end position="535"/>
    </location>
</feature>
<dbReference type="InterPro" id="IPR029010">
    <property type="entry name" value="ThuA-like"/>
</dbReference>
<keyword evidence="1" id="KW-0813">Transport</keyword>
<proteinExistence type="predicted"/>
<keyword evidence="8" id="KW-0812">Transmembrane</keyword>
<dbReference type="InterPro" id="IPR000601">
    <property type="entry name" value="PKD_dom"/>
</dbReference>
<dbReference type="PANTHER" id="PTHR40469:SF2">
    <property type="entry name" value="GALACTOSE-BINDING DOMAIN-LIKE SUPERFAMILY PROTEIN"/>
    <property type="match status" value="1"/>
</dbReference>
<feature type="binding site" description="covalent" evidence="6">
    <location>
        <position position="897"/>
    </location>
    <ligand>
        <name>heme c</name>
        <dbReference type="ChEBI" id="CHEBI:61717"/>
    </ligand>
</feature>
<evidence type="ECO:0000313" key="12">
    <source>
        <dbReference type="Proteomes" id="UP000515369"/>
    </source>
</evidence>
<evidence type="ECO:0000256" key="8">
    <source>
        <dbReference type="SAM" id="Phobius"/>
    </source>
</evidence>
<sequence length="1258" mass="136876">MLQRIPNPLKWLFGTLLIGLVSTGLWSYVGIVDPPRILVFSKTAAFRHASIGAGQKALFQLGKEKGFAVDTTENAARFTEENLKRYRAVVFLSTTGDVLNAQQQNAFERYIQAGGGYLGIHAATDTEYDWPWYNQLAGAWFSNHPMPDNVQKGTFVVVDKNNPATSFLPERWEREDEFYSFKNISPALHVLLTIDEKTYKGGTNGDNHPMAWYQEFDGGRSFYTAGGHTDATFSEPLFLRHLGAGLQYVMGGDSPKPLDYSKAKSKLLPDENRFSKVVLAEKLDEPMELVVLPDSRVLLVERKGAVKLYSPSTSKLTTIAHIPVNTKVTDKEGKVGEDEGGLLGINKDPHFSQNHWLYLYYSPEGKEAKNILTRYELKGDELVLSSKKVILEVDTQREISGHAGGSLTFDSKGNLYLSTGDNINPQQSNGYSPSDERPGRSPFDAQMTSANTNDLRGKIIRIHPEADGTYTIPEGNLFPKGTTKARPEIYTMGHRNPFRISVDPKTGFLYWGDIGPDASQPNDKRGPAGQDEVGQARKAGNYGWPYFVGDNKPYHQYDFATGESGPLYDPAQPINKSVNNTGLNQLPPAQKAFIWYPYAESKEFPLVGSGGRSAMAGPVYYKDQFSGAKRPFPDYYDGKLLTYEWMRGWLMAVTMDASGNYKSMERVMPSYKFSNPMDMEFGPEGDLYMLEYGSGWFTQNDDARLVRIEYNGGNRKPVVQVATSKKGGAIPFKARLSSAGTKDFDNDALTYVWTVKPAAGGTARTFREANPTVSFDKAGIYKATLTVSDPKGGSTSRTIEIMAGNEEPVLTFETQNSNQTFFFPGQSFVYDVKVEDKEDGSLANGKIKPSQVAVNIDYLAEGYDLVTIAQGHRSADATAQVGKGLSLIEANDCKACHSMEKKSIGPAYQQVALKYKGDASAADRLTKKVISGGSGVWGDVAMSAHPQLSAADAGVMVSYILSLAEKKQAAPSLPVKGSYTMSLPSGDKGEGRYLVRAAYQDKGSAGIPPITAEKTLLLRNAKMPAGKADKTDGVMKYGTIIIASVKGGNIGFSGIDLTNIAQIKFTASAPKSQLNAAGGSIEVRLDEPTGKLIGETAFMSPTDGASMTNLPPPVVAKLTEVKGVHDVYLVFKNDKAPAGQALFVLMDLEFQTSQSASASEKSASAQPAKSAGSSAQDLDAYAGKYKMTGMPFEYIEITPKDGKLHIKAGTNEGDLASGAEPDEFKGDNGTVFQFDRGTDKKVTSLTLKVQGMSFKGAK</sequence>
<dbReference type="Gene3D" id="1.10.760.10">
    <property type="entry name" value="Cytochrome c-like domain"/>
    <property type="match status" value="1"/>
</dbReference>
<dbReference type="PROSITE" id="PS51007">
    <property type="entry name" value="CYTC"/>
    <property type="match status" value="1"/>
</dbReference>
<accession>A0A7G5GRB9</accession>
<dbReference type="PANTHER" id="PTHR40469">
    <property type="entry name" value="SECRETED GLYCOSYL HYDROLASE"/>
    <property type="match status" value="1"/>
</dbReference>
<dbReference type="Proteomes" id="UP000515369">
    <property type="component" value="Chromosome"/>
</dbReference>
<dbReference type="InterPro" id="IPR012938">
    <property type="entry name" value="Glc/Sorbosone_DH"/>
</dbReference>
<keyword evidence="4" id="KW-0249">Electron transport</keyword>
<dbReference type="InterPro" id="IPR009056">
    <property type="entry name" value="Cyt_c-like_dom"/>
</dbReference>
<dbReference type="GO" id="GO:0005506">
    <property type="term" value="F:iron ion binding"/>
    <property type="evidence" value="ECO:0007669"/>
    <property type="project" value="InterPro"/>
</dbReference>
<dbReference type="InterPro" id="IPR022409">
    <property type="entry name" value="PKD/Chitinase_dom"/>
</dbReference>
<feature type="domain" description="PKD" evidence="9">
    <location>
        <begin position="717"/>
        <end position="801"/>
    </location>
</feature>
<protein>
    <submittedName>
        <fullName evidence="11">ThuA domain-containing protein</fullName>
    </submittedName>
</protein>
<dbReference type="InterPro" id="IPR005084">
    <property type="entry name" value="CBM6"/>
</dbReference>
<dbReference type="Gene3D" id="2.120.10.30">
    <property type="entry name" value="TolB, C-terminal domain"/>
    <property type="match status" value="1"/>
</dbReference>
<dbReference type="SMART" id="SM00089">
    <property type="entry name" value="PKD"/>
    <property type="match status" value="1"/>
</dbReference>
<evidence type="ECO:0000256" key="3">
    <source>
        <dbReference type="ARBA" id="ARBA00022723"/>
    </source>
</evidence>
<gene>
    <name evidence="11" type="ORF">H3H32_26130</name>
</gene>
<dbReference type="SUPFAM" id="SSF50952">
    <property type="entry name" value="Soluble quinoprotein glucose dehydrogenase"/>
    <property type="match status" value="1"/>
</dbReference>
<keyword evidence="2 6" id="KW-0349">Heme</keyword>
<evidence type="ECO:0000256" key="1">
    <source>
        <dbReference type="ARBA" id="ARBA00022448"/>
    </source>
</evidence>
<evidence type="ECO:0000256" key="6">
    <source>
        <dbReference type="PIRSR" id="PIRSR602324-1"/>
    </source>
</evidence>
<feature type="compositionally biased region" description="Polar residues" evidence="7">
    <location>
        <begin position="418"/>
        <end position="432"/>
    </location>
</feature>
<dbReference type="SUPFAM" id="SSF46626">
    <property type="entry name" value="Cytochrome c"/>
    <property type="match status" value="1"/>
</dbReference>
<dbReference type="InterPro" id="IPR036909">
    <property type="entry name" value="Cyt_c-like_dom_sf"/>
</dbReference>
<keyword evidence="3 6" id="KW-0479">Metal-binding</keyword>
<dbReference type="PRINTS" id="PR00606">
    <property type="entry name" value="CYTCHROMECID"/>
</dbReference>
<feature type="domain" description="Cytochrome c" evidence="10">
    <location>
        <begin position="879"/>
        <end position="964"/>
    </location>
</feature>
<dbReference type="CDD" id="cd04084">
    <property type="entry name" value="CBM6_xylanase-like"/>
    <property type="match status" value="1"/>
</dbReference>
<name>A0A7G5GRB9_9BACT</name>
<keyword evidence="12" id="KW-1185">Reference proteome</keyword>
<dbReference type="Pfam" id="PF00034">
    <property type="entry name" value="Cytochrom_C"/>
    <property type="match status" value="1"/>
</dbReference>
<keyword evidence="8" id="KW-1133">Transmembrane helix</keyword>
<comment type="PTM">
    <text evidence="6">Binds 1 heme c group covalently per subunit.</text>
</comment>
<evidence type="ECO:0000259" key="10">
    <source>
        <dbReference type="PROSITE" id="PS51007"/>
    </source>
</evidence>
<dbReference type="InterPro" id="IPR002324">
    <property type="entry name" value="Cyt_c_ID"/>
</dbReference>
<dbReference type="Pfam" id="PF00801">
    <property type="entry name" value="PKD"/>
    <property type="match status" value="1"/>
</dbReference>
<dbReference type="RefSeq" id="WP_182458693.1">
    <property type="nucleotide sequence ID" value="NZ_CP059732.1"/>
</dbReference>
<dbReference type="PROSITE" id="PS50093">
    <property type="entry name" value="PKD"/>
    <property type="match status" value="1"/>
</dbReference>
<feature type="binding site" description="covalent" evidence="6">
    <location>
        <position position="893"/>
    </location>
    <ligand>
        <name>heme c</name>
        <dbReference type="ChEBI" id="CHEBI:61717"/>
    </ligand>
</feature>
<dbReference type="Gene3D" id="2.60.40.10">
    <property type="entry name" value="Immunoglobulins"/>
    <property type="match status" value="1"/>
</dbReference>
<dbReference type="CDD" id="cd00146">
    <property type="entry name" value="PKD"/>
    <property type="match status" value="1"/>
</dbReference>
<evidence type="ECO:0000256" key="5">
    <source>
        <dbReference type="ARBA" id="ARBA00023004"/>
    </source>
</evidence>
<dbReference type="InterPro" id="IPR011041">
    <property type="entry name" value="Quinoprot_gluc/sorb_DH_b-prop"/>
</dbReference>
<dbReference type="GO" id="GO:0030246">
    <property type="term" value="F:carbohydrate binding"/>
    <property type="evidence" value="ECO:0007669"/>
    <property type="project" value="InterPro"/>
</dbReference>
<dbReference type="InterPro" id="IPR035986">
    <property type="entry name" value="PKD_dom_sf"/>
</dbReference>
<evidence type="ECO:0000256" key="4">
    <source>
        <dbReference type="ARBA" id="ARBA00022982"/>
    </source>
</evidence>
<dbReference type="GO" id="GO:0020037">
    <property type="term" value="F:heme binding"/>
    <property type="evidence" value="ECO:0007669"/>
    <property type="project" value="InterPro"/>
</dbReference>
<feature type="transmembrane region" description="Helical" evidence="8">
    <location>
        <begin position="12"/>
        <end position="31"/>
    </location>
</feature>
<dbReference type="Pfam" id="PF03422">
    <property type="entry name" value="CBM_6"/>
    <property type="match status" value="1"/>
</dbReference>
<dbReference type="SUPFAM" id="SSF49299">
    <property type="entry name" value="PKD domain"/>
    <property type="match status" value="1"/>
</dbReference>